<dbReference type="Gene3D" id="3.30.200.20">
    <property type="entry name" value="Phosphorylase Kinase, domain 1"/>
    <property type="match status" value="1"/>
</dbReference>
<reference evidence="3 4" key="1">
    <citation type="journal article" date="2019" name="Sci. Rep.">
        <title>A multi-omics analysis of the grapevine pathogen Lasiodiplodia theobromae reveals that temperature affects the expression of virulence- and pathogenicity-related genes.</title>
        <authorList>
            <person name="Felix C."/>
            <person name="Meneses R."/>
            <person name="Goncalves M.F.M."/>
            <person name="Tilleman L."/>
            <person name="Duarte A.S."/>
            <person name="Jorrin-Novo J.V."/>
            <person name="Van de Peer Y."/>
            <person name="Deforce D."/>
            <person name="Van Nieuwerburgh F."/>
            <person name="Esteves A.C."/>
            <person name="Alves A."/>
        </authorList>
    </citation>
    <scope>NUCLEOTIDE SEQUENCE [LARGE SCALE GENOMIC DNA]</scope>
    <source>
        <strain evidence="3 4">LA-SOL3</strain>
    </source>
</reference>
<dbReference type="Gene3D" id="3.90.1200.10">
    <property type="match status" value="1"/>
</dbReference>
<protein>
    <submittedName>
        <fullName evidence="3">Altered inheritance of mitochondria protein 9</fullName>
    </submittedName>
</protein>
<feature type="region of interest" description="Disordered" evidence="2">
    <location>
        <begin position="1"/>
        <end position="83"/>
    </location>
</feature>
<dbReference type="InterPro" id="IPR011009">
    <property type="entry name" value="Kinase-like_dom_sf"/>
</dbReference>
<name>A0A5N5D598_9PEZI</name>
<dbReference type="PANTHER" id="PTHR21310:SF13">
    <property type="entry name" value="AMINOGLYCOSIDE PHOSPHOTRANSFERASE DOMAIN-CONTAINING PROTEIN"/>
    <property type="match status" value="1"/>
</dbReference>
<dbReference type="EMBL" id="VCHE01000074">
    <property type="protein sequence ID" value="KAB2572612.1"/>
    <property type="molecule type" value="Genomic_DNA"/>
</dbReference>
<evidence type="ECO:0000256" key="2">
    <source>
        <dbReference type="SAM" id="MobiDB-lite"/>
    </source>
</evidence>
<gene>
    <name evidence="3" type="primary">AIM9_2</name>
    <name evidence="3" type="ORF">DBV05_g8690</name>
</gene>
<sequence>MASSQLPFRDNPNGSVAVHDDTADTGSSDNENHHAESLNSDVSAHVHAAGDASSDDKHEPTEEAKYSNPVNGHFPPQPSLGPPFDLMEEQRGKIRWAPGYDVVPDPIMVEDLDVAAIKNVVAAHIHLVGLDKDDFEVEYFAEGDFNILYTVRKASQPPGSGTEYIFRVSLPTYPWHKVESEIATMELVRMYTNIPVPRVYVYDSDADNPVGYEWMMMDKVKGIPFREAREAMDMEQKTKLAHNLADWMHQLSTLRFGKIGSVYRRRLKPATSKNDFKVGPIVDMAFMADWRLSYKLHRGPYTSIEQFLRAIIDVNHADVLEGRQKMRSDFCVARKELEWLTCNLDDCDKYDRKTIAEFQEQWASQPAESKQARIDQLRSKVTMYEENVPEAENTIFHGRPRYDLGDPGDELDRTRNLFQRLSTQCRALLYMVPHLCPAEILSESSTVLHHWDVSANNVLIDPASGTAVALIDWEQVQTLPYSLIHPFPTAIDDRYDMTVPPNPPAPDADEDFHYTYKVNLAYYENSLLRKAFRQRLEELQSPHLEAFEEREPDLKDLLALARYADQICMKNRIKELVEKLEEEIGRGF</sequence>
<dbReference type="PANTHER" id="PTHR21310">
    <property type="entry name" value="AMINOGLYCOSIDE PHOSPHOTRANSFERASE-RELATED-RELATED"/>
    <property type="match status" value="1"/>
</dbReference>
<feature type="compositionally biased region" description="Basic and acidic residues" evidence="2">
    <location>
        <begin position="54"/>
        <end position="65"/>
    </location>
</feature>
<dbReference type="OrthoDB" id="2906425at2759"/>
<keyword evidence="4" id="KW-1185">Reference proteome</keyword>
<keyword evidence="1" id="KW-0175">Coiled coil</keyword>
<dbReference type="AlphaFoldDB" id="A0A5N5D598"/>
<evidence type="ECO:0000256" key="1">
    <source>
        <dbReference type="SAM" id="Coils"/>
    </source>
</evidence>
<dbReference type="InterPro" id="IPR051678">
    <property type="entry name" value="AGP_Transferase"/>
</dbReference>
<proteinExistence type="predicted"/>
<dbReference type="Proteomes" id="UP000325902">
    <property type="component" value="Unassembled WGS sequence"/>
</dbReference>
<evidence type="ECO:0000313" key="3">
    <source>
        <dbReference type="EMBL" id="KAB2572612.1"/>
    </source>
</evidence>
<feature type="coiled-coil region" evidence="1">
    <location>
        <begin position="367"/>
        <end position="394"/>
    </location>
</feature>
<dbReference type="SUPFAM" id="SSF56112">
    <property type="entry name" value="Protein kinase-like (PK-like)"/>
    <property type="match status" value="1"/>
</dbReference>
<accession>A0A5N5D598</accession>
<evidence type="ECO:0000313" key="4">
    <source>
        <dbReference type="Proteomes" id="UP000325902"/>
    </source>
</evidence>
<comment type="caution">
    <text evidence="3">The sequence shown here is derived from an EMBL/GenBank/DDBJ whole genome shotgun (WGS) entry which is preliminary data.</text>
</comment>
<organism evidence="3 4">
    <name type="scientific">Lasiodiplodia theobromae</name>
    <dbReference type="NCBI Taxonomy" id="45133"/>
    <lineage>
        <taxon>Eukaryota</taxon>
        <taxon>Fungi</taxon>
        <taxon>Dikarya</taxon>
        <taxon>Ascomycota</taxon>
        <taxon>Pezizomycotina</taxon>
        <taxon>Dothideomycetes</taxon>
        <taxon>Dothideomycetes incertae sedis</taxon>
        <taxon>Botryosphaeriales</taxon>
        <taxon>Botryosphaeriaceae</taxon>
        <taxon>Lasiodiplodia</taxon>
    </lineage>
</organism>